<protein>
    <submittedName>
        <fullName evidence="2">Uncharacterized protein</fullName>
    </submittedName>
</protein>
<dbReference type="EMBL" id="WIXE01011124">
    <property type="protein sequence ID" value="KAK5977022.1"/>
    <property type="molecule type" value="Genomic_DNA"/>
</dbReference>
<organism evidence="2 3">
    <name type="scientific">Trichostrongylus colubriformis</name>
    <name type="common">Black scour worm</name>
    <dbReference type="NCBI Taxonomy" id="6319"/>
    <lineage>
        <taxon>Eukaryota</taxon>
        <taxon>Metazoa</taxon>
        <taxon>Ecdysozoa</taxon>
        <taxon>Nematoda</taxon>
        <taxon>Chromadorea</taxon>
        <taxon>Rhabditida</taxon>
        <taxon>Rhabditina</taxon>
        <taxon>Rhabditomorpha</taxon>
        <taxon>Strongyloidea</taxon>
        <taxon>Trichostrongylidae</taxon>
        <taxon>Trichostrongylus</taxon>
    </lineage>
</organism>
<evidence type="ECO:0000313" key="2">
    <source>
        <dbReference type="EMBL" id="KAK5977022.1"/>
    </source>
</evidence>
<dbReference type="AlphaFoldDB" id="A0AAN8FMH3"/>
<name>A0AAN8FMH3_TRICO</name>
<sequence length="144" mass="15838">ETDTATVHQHAFTEQVIEAEDDGTTTTEVLRGITKVIEGAADKTVKVHSLNLDSDSGAPGFEDDDYWDHSIKREDEDYDAPKVAESNEESQLTPAPSNAGGVREFTAEEGEEGWMMMKRVDENSSSTASLTLCLATVFLIVRLW</sequence>
<feature type="non-terminal residue" evidence="2">
    <location>
        <position position="1"/>
    </location>
</feature>
<feature type="region of interest" description="Disordered" evidence="1">
    <location>
        <begin position="73"/>
        <end position="109"/>
    </location>
</feature>
<reference evidence="2 3" key="1">
    <citation type="submission" date="2019-10" db="EMBL/GenBank/DDBJ databases">
        <title>Assembly and Annotation for the nematode Trichostrongylus colubriformis.</title>
        <authorList>
            <person name="Martin J."/>
        </authorList>
    </citation>
    <scope>NUCLEOTIDE SEQUENCE [LARGE SCALE GENOMIC DNA]</scope>
    <source>
        <strain evidence="2">G859</strain>
        <tissue evidence="2">Whole worm</tissue>
    </source>
</reference>
<comment type="caution">
    <text evidence="2">The sequence shown here is derived from an EMBL/GenBank/DDBJ whole genome shotgun (WGS) entry which is preliminary data.</text>
</comment>
<accession>A0AAN8FMH3</accession>
<feature type="compositionally biased region" description="Basic and acidic residues" evidence="1">
    <location>
        <begin position="73"/>
        <end position="82"/>
    </location>
</feature>
<proteinExistence type="predicted"/>
<keyword evidence="3" id="KW-1185">Reference proteome</keyword>
<evidence type="ECO:0000256" key="1">
    <source>
        <dbReference type="SAM" id="MobiDB-lite"/>
    </source>
</evidence>
<gene>
    <name evidence="2" type="ORF">GCK32_007751</name>
</gene>
<dbReference type="Proteomes" id="UP001331761">
    <property type="component" value="Unassembled WGS sequence"/>
</dbReference>
<evidence type="ECO:0000313" key="3">
    <source>
        <dbReference type="Proteomes" id="UP001331761"/>
    </source>
</evidence>